<sequence length="222" mass="25826">MKFSEQILQLAKKQRMNTDDRRNVFCILMTAEDYIEAFEKLNRLGIKDHRVIPTVIIHCCLSEKIFNPYYAVLAQTFCEGDRSYLLPIKFAIWDRIKDIQSHSNIQIKNLAQFLIHLISHRGQPLSILKVVDFAELDKPTLRLVRQTVLGLLLVSEHLFRQVFDRIASSYELKAFRESIRLFMHHFLLKGGSKSGVAENKMKLLKKRIEIADEALQTIDSLV</sequence>
<dbReference type="Proteomes" id="UP001151699">
    <property type="component" value="Unassembled WGS sequence"/>
</dbReference>
<evidence type="ECO:0000259" key="3">
    <source>
        <dbReference type="PROSITE" id="PS51366"/>
    </source>
</evidence>
<dbReference type="PANTHER" id="PTHR18034">
    <property type="entry name" value="CELL CYCLE CONTROL PROTEIN CWF22-RELATED"/>
    <property type="match status" value="1"/>
</dbReference>
<dbReference type="PROSITE" id="PS51366">
    <property type="entry name" value="MI"/>
    <property type="match status" value="1"/>
</dbReference>
<comment type="subcellular location">
    <subcellularLocation>
        <location evidence="1">Nucleus</location>
    </subcellularLocation>
</comment>
<evidence type="ECO:0000313" key="4">
    <source>
        <dbReference type="EMBL" id="KAJ6634215.1"/>
    </source>
</evidence>
<organism evidence="4 5">
    <name type="scientific">Pseudolycoriella hygida</name>
    <dbReference type="NCBI Taxonomy" id="35572"/>
    <lineage>
        <taxon>Eukaryota</taxon>
        <taxon>Metazoa</taxon>
        <taxon>Ecdysozoa</taxon>
        <taxon>Arthropoda</taxon>
        <taxon>Hexapoda</taxon>
        <taxon>Insecta</taxon>
        <taxon>Pterygota</taxon>
        <taxon>Neoptera</taxon>
        <taxon>Endopterygota</taxon>
        <taxon>Diptera</taxon>
        <taxon>Nematocera</taxon>
        <taxon>Sciaroidea</taxon>
        <taxon>Sciaridae</taxon>
        <taxon>Pseudolycoriella</taxon>
    </lineage>
</organism>
<evidence type="ECO:0000256" key="1">
    <source>
        <dbReference type="ARBA" id="ARBA00004123"/>
    </source>
</evidence>
<dbReference type="GO" id="GO:0042274">
    <property type="term" value="P:ribosomal small subunit biogenesis"/>
    <property type="evidence" value="ECO:0007669"/>
    <property type="project" value="TreeGrafter"/>
</dbReference>
<feature type="non-terminal residue" evidence="4">
    <location>
        <position position="222"/>
    </location>
</feature>
<accession>A0A9Q0RVY4</accession>
<dbReference type="SMART" id="SM00544">
    <property type="entry name" value="MA3"/>
    <property type="match status" value="1"/>
</dbReference>
<name>A0A9Q0RVY4_9DIPT</name>
<keyword evidence="5" id="KW-1185">Reference proteome</keyword>
<dbReference type="OrthoDB" id="10260961at2759"/>
<dbReference type="AlphaFoldDB" id="A0A9Q0RVY4"/>
<dbReference type="EMBL" id="WJQU01000827">
    <property type="protein sequence ID" value="KAJ6634215.1"/>
    <property type="molecule type" value="Genomic_DNA"/>
</dbReference>
<dbReference type="PANTHER" id="PTHR18034:SF4">
    <property type="entry name" value="NUCLEOLAR MIF4G DOMAIN-CONTAINING PROTEIN 1"/>
    <property type="match status" value="1"/>
</dbReference>
<protein>
    <submittedName>
        <fullName evidence="4">Nucleolar MIF4G domain-containing protein 1 like</fullName>
    </submittedName>
</protein>
<dbReference type="Pfam" id="PF02847">
    <property type="entry name" value="MA3"/>
    <property type="match status" value="1"/>
</dbReference>
<proteinExistence type="predicted"/>
<dbReference type="InterPro" id="IPR003891">
    <property type="entry name" value="Initiation_fac_eIF4g_MI"/>
</dbReference>
<dbReference type="GO" id="GO:0003723">
    <property type="term" value="F:RNA binding"/>
    <property type="evidence" value="ECO:0007669"/>
    <property type="project" value="TreeGrafter"/>
</dbReference>
<gene>
    <name evidence="4" type="ORF">Bhyg_17339</name>
</gene>
<feature type="domain" description="MI" evidence="3">
    <location>
        <begin position="19"/>
        <end position="133"/>
    </location>
</feature>
<dbReference type="GO" id="GO:0005730">
    <property type="term" value="C:nucleolus"/>
    <property type="evidence" value="ECO:0007669"/>
    <property type="project" value="TreeGrafter"/>
</dbReference>
<keyword evidence="2" id="KW-0539">Nucleus</keyword>
<evidence type="ECO:0000256" key="2">
    <source>
        <dbReference type="ARBA" id="ARBA00023242"/>
    </source>
</evidence>
<evidence type="ECO:0000313" key="5">
    <source>
        <dbReference type="Proteomes" id="UP001151699"/>
    </source>
</evidence>
<comment type="caution">
    <text evidence="4">The sequence shown here is derived from an EMBL/GenBank/DDBJ whole genome shotgun (WGS) entry which is preliminary data.</text>
</comment>
<reference evidence="4" key="1">
    <citation type="submission" date="2022-07" db="EMBL/GenBank/DDBJ databases">
        <authorList>
            <person name="Trinca V."/>
            <person name="Uliana J.V.C."/>
            <person name="Torres T.T."/>
            <person name="Ward R.J."/>
            <person name="Monesi N."/>
        </authorList>
    </citation>
    <scope>NUCLEOTIDE SEQUENCE</scope>
    <source>
        <strain evidence="4">HSMRA1968</strain>
        <tissue evidence="4">Whole embryos</tissue>
    </source>
</reference>
<dbReference type="InterPro" id="IPR050781">
    <property type="entry name" value="CWC22_splicing_factor"/>
</dbReference>